<accession>A0A7J8RBL2</accession>
<protein>
    <submittedName>
        <fullName evidence="1">Uncharacterized protein</fullName>
    </submittedName>
</protein>
<dbReference type="EMBL" id="JABFAC010000004">
    <property type="protein sequence ID" value="MBA0610736.1"/>
    <property type="molecule type" value="Genomic_DNA"/>
</dbReference>
<evidence type="ECO:0000313" key="2">
    <source>
        <dbReference type="Proteomes" id="UP000593561"/>
    </source>
</evidence>
<proteinExistence type="predicted"/>
<dbReference type="AlphaFoldDB" id="A0A7J8RBL2"/>
<comment type="caution">
    <text evidence="1">The sequence shown here is derived from an EMBL/GenBank/DDBJ whole genome shotgun (WGS) entry which is preliminary data.</text>
</comment>
<evidence type="ECO:0000313" key="1">
    <source>
        <dbReference type="EMBL" id="MBA0610736.1"/>
    </source>
</evidence>
<sequence>MEEEYWLMILELETSRKKETKNPCNY</sequence>
<organism evidence="1 2">
    <name type="scientific">Gossypium davidsonii</name>
    <name type="common">Davidson's cotton</name>
    <name type="synonym">Gossypium klotzschianum subsp. davidsonii</name>
    <dbReference type="NCBI Taxonomy" id="34287"/>
    <lineage>
        <taxon>Eukaryota</taxon>
        <taxon>Viridiplantae</taxon>
        <taxon>Streptophyta</taxon>
        <taxon>Embryophyta</taxon>
        <taxon>Tracheophyta</taxon>
        <taxon>Spermatophyta</taxon>
        <taxon>Magnoliopsida</taxon>
        <taxon>eudicotyledons</taxon>
        <taxon>Gunneridae</taxon>
        <taxon>Pentapetalae</taxon>
        <taxon>rosids</taxon>
        <taxon>malvids</taxon>
        <taxon>Malvales</taxon>
        <taxon>Malvaceae</taxon>
        <taxon>Malvoideae</taxon>
        <taxon>Gossypium</taxon>
    </lineage>
</organism>
<keyword evidence="2" id="KW-1185">Reference proteome</keyword>
<reference evidence="1 2" key="1">
    <citation type="journal article" date="2019" name="Genome Biol. Evol.">
        <title>Insights into the evolution of the New World diploid cottons (Gossypium, subgenus Houzingenia) based on genome sequencing.</title>
        <authorList>
            <person name="Grover C.E."/>
            <person name="Arick M.A. 2nd"/>
            <person name="Thrash A."/>
            <person name="Conover J.L."/>
            <person name="Sanders W.S."/>
            <person name="Peterson D.G."/>
            <person name="Frelichowski J.E."/>
            <person name="Scheffler J.A."/>
            <person name="Scheffler B.E."/>
            <person name="Wendel J.F."/>
        </authorList>
    </citation>
    <scope>NUCLEOTIDE SEQUENCE [LARGE SCALE GENOMIC DNA]</scope>
    <source>
        <strain evidence="1">27</strain>
        <tissue evidence="1">Leaf</tissue>
    </source>
</reference>
<name>A0A7J8RBL2_GOSDV</name>
<gene>
    <name evidence="1" type="ORF">Godav_011542</name>
</gene>
<dbReference type="Proteomes" id="UP000593561">
    <property type="component" value="Unassembled WGS sequence"/>
</dbReference>